<organism evidence="1">
    <name type="scientific">Triticum urartu</name>
    <name type="common">Red wild einkorn</name>
    <name type="synonym">Crithodium urartu</name>
    <dbReference type="NCBI Taxonomy" id="4572"/>
    <lineage>
        <taxon>Eukaryota</taxon>
        <taxon>Viridiplantae</taxon>
        <taxon>Streptophyta</taxon>
        <taxon>Embryophyta</taxon>
        <taxon>Tracheophyta</taxon>
        <taxon>Spermatophyta</taxon>
        <taxon>Magnoliopsida</taxon>
        <taxon>Liliopsida</taxon>
        <taxon>Poales</taxon>
        <taxon>Poaceae</taxon>
        <taxon>BOP clade</taxon>
        <taxon>Pooideae</taxon>
        <taxon>Triticodae</taxon>
        <taxon>Triticeae</taxon>
        <taxon>Triticinae</taxon>
        <taxon>Triticum</taxon>
    </lineage>
</organism>
<dbReference type="AlphaFoldDB" id="M7YYB3"/>
<sequence length="80" mass="8258">MGPTRVEGAVDACAPSVAAGSHRPAIRCRLAQIRSPAKPLPNPSPLTRSHAPRLSLFPISPESSLSSFVDSAPSVTALPC</sequence>
<name>M7YYB3_TRIUA</name>
<proteinExistence type="predicted"/>
<accession>M7YYB3</accession>
<reference evidence="1" key="1">
    <citation type="journal article" date="2013" name="Nature">
        <title>Draft genome of the wheat A-genome progenitor Triticum urartu.</title>
        <authorList>
            <person name="Ling H.Q."/>
            <person name="Zhao S."/>
            <person name="Liu D."/>
            <person name="Wang J."/>
            <person name="Sun H."/>
            <person name="Zhang C."/>
            <person name="Fan H."/>
            <person name="Li D."/>
            <person name="Dong L."/>
            <person name="Tao Y."/>
            <person name="Gao C."/>
            <person name="Wu H."/>
            <person name="Li Y."/>
            <person name="Cui Y."/>
            <person name="Guo X."/>
            <person name="Zheng S."/>
            <person name="Wang B."/>
            <person name="Yu K."/>
            <person name="Liang Q."/>
            <person name="Yang W."/>
            <person name="Lou X."/>
            <person name="Chen J."/>
            <person name="Feng M."/>
            <person name="Jian J."/>
            <person name="Zhang X."/>
            <person name="Luo G."/>
            <person name="Jiang Y."/>
            <person name="Liu J."/>
            <person name="Wang Z."/>
            <person name="Sha Y."/>
            <person name="Zhang B."/>
            <person name="Wu H."/>
            <person name="Tang D."/>
            <person name="Shen Q."/>
            <person name="Xue P."/>
            <person name="Zou S."/>
            <person name="Wang X."/>
            <person name="Liu X."/>
            <person name="Wang F."/>
            <person name="Yang Y."/>
            <person name="An X."/>
            <person name="Dong Z."/>
            <person name="Zhang K."/>
            <person name="Zhang X."/>
            <person name="Luo M.C."/>
            <person name="Dvorak J."/>
            <person name="Tong Y."/>
            <person name="Wang J."/>
            <person name="Yang H."/>
            <person name="Li Z."/>
            <person name="Wang D."/>
            <person name="Zhang A."/>
            <person name="Wang J."/>
        </authorList>
    </citation>
    <scope>NUCLEOTIDE SEQUENCE</scope>
</reference>
<protein>
    <submittedName>
        <fullName evidence="1">Uncharacterized protein</fullName>
    </submittedName>
</protein>
<evidence type="ECO:0000313" key="1">
    <source>
        <dbReference type="EMBL" id="EMS55818.1"/>
    </source>
</evidence>
<dbReference type="EMBL" id="KD166549">
    <property type="protein sequence ID" value="EMS55818.1"/>
    <property type="molecule type" value="Genomic_DNA"/>
</dbReference>
<gene>
    <name evidence="1" type="ORF">TRIUR3_08057</name>
</gene>